<feature type="transmembrane region" description="Helical" evidence="1">
    <location>
        <begin position="401"/>
        <end position="424"/>
    </location>
</feature>
<organism evidence="2 3">
    <name type="scientific">Dermatophagoides pteronyssinus</name>
    <name type="common">European house dust mite</name>
    <dbReference type="NCBI Taxonomy" id="6956"/>
    <lineage>
        <taxon>Eukaryota</taxon>
        <taxon>Metazoa</taxon>
        <taxon>Ecdysozoa</taxon>
        <taxon>Arthropoda</taxon>
        <taxon>Chelicerata</taxon>
        <taxon>Arachnida</taxon>
        <taxon>Acari</taxon>
        <taxon>Acariformes</taxon>
        <taxon>Sarcoptiformes</taxon>
        <taxon>Astigmata</taxon>
        <taxon>Psoroptidia</taxon>
        <taxon>Analgoidea</taxon>
        <taxon>Pyroglyphidae</taxon>
        <taxon>Dermatophagoidinae</taxon>
        <taxon>Dermatophagoides</taxon>
    </lineage>
</organism>
<dbReference type="InParanoid" id="A0A6P6YMG6"/>
<evidence type="ECO:0000313" key="3">
    <source>
        <dbReference type="RefSeq" id="XP_027206214.1"/>
    </source>
</evidence>
<feature type="transmembrane region" description="Helical" evidence="1">
    <location>
        <begin position="296"/>
        <end position="314"/>
    </location>
</feature>
<name>A0A6P6YMG6_DERPT</name>
<feature type="transmembrane region" description="Helical" evidence="1">
    <location>
        <begin position="194"/>
        <end position="214"/>
    </location>
</feature>
<dbReference type="Proteomes" id="UP000515146">
    <property type="component" value="Unplaced"/>
</dbReference>
<proteinExistence type="predicted"/>
<feature type="transmembrane region" description="Helical" evidence="1">
    <location>
        <begin position="56"/>
        <end position="78"/>
    </location>
</feature>
<sequence length="435" mass="51345">MKTSFKFNDLRSVFNRFYKFVQLLHSALIDEAFNFYSQQTILDILIRSITFHLHAIALNFIFTFIYCPIILAFYLIIWEIYFTWFILIYCLLLDYMIIILMTYSLSLFNQQLNSIGQQLQPIIIINQTNFSRKFQLMLLNERLITRKQWGIRIGDLTVVTKWVFMRLIILYARFTLLAKIGWKRFKSLPILERLQFLNATILGIYHLTKSFGWIEYSKTIKFLIGDMTPIMSNDIKYVITINRPIWQLIIHLLNGQLVAISLNFTVLFSYCPFIIGSFTLLLGMKTIRKVRIDIQRILPSINLGFYIFIFKKIININRPIWQLIIHLLNGQLVAISLNFTVLFSYYPFIIGSYTLLIGVKTIQKVRIDIQHILLLINNTSCLRFKLQIMNYYQRMVNLKPWGIKIGAIAVLTRGIFCKLMIIYARFTMLSMKLSG</sequence>
<keyword evidence="2" id="KW-1185">Reference proteome</keyword>
<feature type="transmembrane region" description="Helical" evidence="1">
    <location>
        <begin position="162"/>
        <end position="182"/>
    </location>
</feature>
<dbReference type="RefSeq" id="XP_027206214.1">
    <property type="nucleotide sequence ID" value="XM_027350413.1"/>
</dbReference>
<protein>
    <submittedName>
        <fullName evidence="3">Uncharacterized protein LOC113799725</fullName>
    </submittedName>
</protein>
<feature type="transmembrane region" description="Helical" evidence="1">
    <location>
        <begin position="84"/>
        <end position="108"/>
    </location>
</feature>
<evidence type="ECO:0000256" key="1">
    <source>
        <dbReference type="SAM" id="Phobius"/>
    </source>
</evidence>
<feature type="transmembrane region" description="Helical" evidence="1">
    <location>
        <begin position="259"/>
        <end position="284"/>
    </location>
</feature>
<dbReference type="AlphaFoldDB" id="A0A6P6YMG6"/>
<keyword evidence="1" id="KW-0472">Membrane</keyword>
<feature type="transmembrane region" description="Helical" evidence="1">
    <location>
        <begin position="334"/>
        <end position="359"/>
    </location>
</feature>
<dbReference type="KEGG" id="dpte:113799725"/>
<keyword evidence="1" id="KW-1133">Transmembrane helix</keyword>
<reference evidence="3" key="1">
    <citation type="submission" date="2025-08" db="UniProtKB">
        <authorList>
            <consortium name="RefSeq"/>
        </authorList>
    </citation>
    <scope>IDENTIFICATION</scope>
    <source>
        <strain evidence="3">Airmid</strain>
    </source>
</reference>
<gene>
    <name evidence="3" type="primary">LOC113799725</name>
</gene>
<accession>A0A6P6YMG6</accession>
<evidence type="ECO:0000313" key="2">
    <source>
        <dbReference type="Proteomes" id="UP000515146"/>
    </source>
</evidence>
<keyword evidence="1" id="KW-0812">Transmembrane</keyword>